<comment type="caution">
    <text evidence="1">The sequence shown here is derived from an EMBL/GenBank/DDBJ whole genome shotgun (WGS) entry which is preliminary data.</text>
</comment>
<gene>
    <name evidence="1" type="ORF">F2P81_015586</name>
</gene>
<evidence type="ECO:0000313" key="2">
    <source>
        <dbReference type="Proteomes" id="UP000438429"/>
    </source>
</evidence>
<protein>
    <submittedName>
        <fullName evidence="1">Uncharacterized protein</fullName>
    </submittedName>
</protein>
<dbReference type="AlphaFoldDB" id="A0A6A4SDT0"/>
<dbReference type="Proteomes" id="UP000438429">
    <property type="component" value="Unassembled WGS sequence"/>
</dbReference>
<dbReference type="EMBL" id="VEVO01000013">
    <property type="protein sequence ID" value="KAF0033296.1"/>
    <property type="molecule type" value="Genomic_DNA"/>
</dbReference>
<proteinExistence type="predicted"/>
<accession>A0A6A4SDT0</accession>
<organism evidence="1 2">
    <name type="scientific">Scophthalmus maximus</name>
    <name type="common">Turbot</name>
    <name type="synonym">Psetta maxima</name>
    <dbReference type="NCBI Taxonomy" id="52904"/>
    <lineage>
        <taxon>Eukaryota</taxon>
        <taxon>Metazoa</taxon>
        <taxon>Chordata</taxon>
        <taxon>Craniata</taxon>
        <taxon>Vertebrata</taxon>
        <taxon>Euteleostomi</taxon>
        <taxon>Actinopterygii</taxon>
        <taxon>Neopterygii</taxon>
        <taxon>Teleostei</taxon>
        <taxon>Neoteleostei</taxon>
        <taxon>Acanthomorphata</taxon>
        <taxon>Carangaria</taxon>
        <taxon>Pleuronectiformes</taxon>
        <taxon>Pleuronectoidei</taxon>
        <taxon>Scophthalmidae</taxon>
        <taxon>Scophthalmus</taxon>
    </lineage>
</organism>
<sequence>MKKFRRGKNGKLLFFPSFAEHESYSQRYYNSPLDVRRFGQCWKVTDSKRFTCTGNRRARRRLLGFSEVPVRGGQTVDLSSSVWSRLSTRASAAAPSCRRHVCGCERKRGQSFRILDWNEDAARCKEARIGARPRSAVGRS</sequence>
<reference evidence="1 2" key="1">
    <citation type="submission" date="2019-06" db="EMBL/GenBank/DDBJ databases">
        <title>Draft genomes of female and male turbot (Scophthalmus maximus).</title>
        <authorList>
            <person name="Xu H."/>
            <person name="Xu X.-W."/>
            <person name="Shao C."/>
            <person name="Chen S."/>
        </authorList>
    </citation>
    <scope>NUCLEOTIDE SEQUENCE [LARGE SCALE GENOMIC DNA]</scope>
    <source>
        <strain evidence="1">Ysfricsl-2016a</strain>
        <tissue evidence="1">Blood</tissue>
    </source>
</reference>
<evidence type="ECO:0000313" key="1">
    <source>
        <dbReference type="EMBL" id="KAF0033296.1"/>
    </source>
</evidence>
<name>A0A6A4SDT0_SCOMX</name>